<protein>
    <recommendedName>
        <fullName evidence="7">Cro/Cl family transcriptional regulator</fullName>
    </recommendedName>
</protein>
<sequence>MDKRVNEDKRLLQSIGSYAEVGRITGNSPQCVFNWTKRGIPARIKLKYPDLFLNSKKPDDQPK</sequence>
<reference evidence="5 6" key="2">
    <citation type="submission" date="2017-09" db="EMBL/GenBank/DDBJ databases">
        <title>Phenotypic and genotypic characterization of Colombian isolates of Neisseria meningitidis recovered from invasive disease.</title>
        <authorList>
            <person name="Duarte C."/>
            <person name="Gabastou J.M."/>
            <person name="Moreno J."/>
        </authorList>
    </citation>
    <scope>NUCLEOTIDE SEQUENCE [LARGE SCALE GENOMIC DNA]</scope>
    <source>
        <strain evidence="3 5">INS-Nm1012</strain>
        <strain evidence="2 6">INS-Nm1124</strain>
    </source>
</reference>
<comment type="caution">
    <text evidence="2">The sequence shown here is derived from an EMBL/GenBank/DDBJ whole genome shotgun (WGS) entry which is preliminary data.</text>
</comment>
<evidence type="ECO:0000313" key="5">
    <source>
        <dbReference type="Proteomes" id="UP000283666"/>
    </source>
</evidence>
<dbReference type="EMBL" id="NTLY01000002">
    <property type="protein sequence ID" value="PBJ87971.1"/>
    <property type="molecule type" value="Genomic_DNA"/>
</dbReference>
<dbReference type="EMBL" id="NWZY01000008">
    <property type="protein sequence ID" value="RQK79632.1"/>
    <property type="molecule type" value="Genomic_DNA"/>
</dbReference>
<name>A0A2A3LSE8_NEIME</name>
<reference evidence="1 4" key="1">
    <citation type="journal article" date="2017" name="Clin. Infect. Dis.">
        <title>Increased Risk for Meningococcal Disease among Men who have Sex with Men in the United States, 2012-2015.</title>
        <authorList>
            <person name="Folaranmi T.A."/>
            <person name="Kretz C.B."/>
            <person name="Kamiya H."/>
            <person name="MacNeil J.R."/>
            <person name="Whaley M.J."/>
            <person name="Blain A."/>
            <person name="Antwi M."/>
            <person name="Dorsinville M."/>
            <person name="Pacilli M."/>
            <person name="Smith S."/>
            <person name="Civen R."/>
            <person name="Ngo V."/>
            <person name="Winter K."/>
            <person name="Harriman K."/>
            <person name="Wang X."/>
            <person name="Bowen V.B."/>
            <person name="Patel M."/>
            <person name="Martin S."/>
            <person name="Misegades L."/>
            <person name="Meyer S.A."/>
        </authorList>
    </citation>
    <scope>NUCLEOTIDE SEQUENCE [LARGE SCALE GENOMIC DNA]</scope>
    <source>
        <strain evidence="1 4">M26503</strain>
    </source>
</reference>
<gene>
    <name evidence="1" type="ORF">CNQ34_09025</name>
    <name evidence="3" type="ORF">COH52_03995</name>
    <name evidence="2" type="ORF">COI09_10815</name>
</gene>
<dbReference type="Proteomes" id="UP000283666">
    <property type="component" value="Unassembled WGS sequence"/>
</dbReference>
<evidence type="ECO:0000313" key="3">
    <source>
        <dbReference type="EMBL" id="RQK79632.1"/>
    </source>
</evidence>
<dbReference type="Proteomes" id="UP000283829">
    <property type="component" value="Unassembled WGS sequence"/>
</dbReference>
<evidence type="ECO:0000313" key="4">
    <source>
        <dbReference type="Proteomes" id="UP000217930"/>
    </source>
</evidence>
<dbReference type="AlphaFoldDB" id="A0A2A3LSE8"/>
<evidence type="ECO:0008006" key="7">
    <source>
        <dbReference type="Google" id="ProtNLM"/>
    </source>
</evidence>
<accession>A0A2A3LSE8</accession>
<organism evidence="2 6">
    <name type="scientific">Neisseria meningitidis</name>
    <dbReference type="NCBI Taxonomy" id="487"/>
    <lineage>
        <taxon>Bacteria</taxon>
        <taxon>Pseudomonadati</taxon>
        <taxon>Pseudomonadota</taxon>
        <taxon>Betaproteobacteria</taxon>
        <taxon>Neisseriales</taxon>
        <taxon>Neisseriaceae</taxon>
        <taxon>Neisseria</taxon>
    </lineage>
</organism>
<reference evidence="1" key="3">
    <citation type="submission" date="2017-09" db="EMBL/GenBank/DDBJ databases">
        <authorList>
            <person name="Kretz C."/>
            <person name="Retchless A."/>
            <person name="Wang X."/>
        </authorList>
    </citation>
    <scope>NUCLEOTIDE SEQUENCE</scope>
    <source>
        <strain evidence="1">M26503</strain>
    </source>
</reference>
<dbReference type="Proteomes" id="UP000217930">
    <property type="component" value="Unassembled WGS sequence"/>
</dbReference>
<proteinExistence type="predicted"/>
<evidence type="ECO:0000313" key="1">
    <source>
        <dbReference type="EMBL" id="PBJ87971.1"/>
    </source>
</evidence>
<dbReference type="EMBL" id="NWXB01000028">
    <property type="protein sequence ID" value="RQJ64530.1"/>
    <property type="molecule type" value="Genomic_DNA"/>
</dbReference>
<evidence type="ECO:0000313" key="2">
    <source>
        <dbReference type="EMBL" id="RQJ64530.1"/>
    </source>
</evidence>
<evidence type="ECO:0000313" key="6">
    <source>
        <dbReference type="Proteomes" id="UP000283829"/>
    </source>
</evidence>